<evidence type="ECO:0000313" key="1">
    <source>
        <dbReference type="EMBL" id="GIY22780.1"/>
    </source>
</evidence>
<keyword evidence="2" id="KW-1185">Reference proteome</keyword>
<dbReference type="EMBL" id="BPLR01008194">
    <property type="protein sequence ID" value="GIY22780.1"/>
    <property type="molecule type" value="Genomic_DNA"/>
</dbReference>
<protein>
    <submittedName>
        <fullName evidence="1">Uncharacterized protein</fullName>
    </submittedName>
</protein>
<accession>A0AAV4RMU2</accession>
<proteinExistence type="predicted"/>
<gene>
    <name evidence="1" type="ORF">CEXT_756201</name>
</gene>
<organism evidence="1 2">
    <name type="scientific">Caerostris extrusa</name>
    <name type="common">Bark spider</name>
    <name type="synonym">Caerostris bankana</name>
    <dbReference type="NCBI Taxonomy" id="172846"/>
    <lineage>
        <taxon>Eukaryota</taxon>
        <taxon>Metazoa</taxon>
        <taxon>Ecdysozoa</taxon>
        <taxon>Arthropoda</taxon>
        <taxon>Chelicerata</taxon>
        <taxon>Arachnida</taxon>
        <taxon>Araneae</taxon>
        <taxon>Araneomorphae</taxon>
        <taxon>Entelegynae</taxon>
        <taxon>Araneoidea</taxon>
        <taxon>Araneidae</taxon>
        <taxon>Caerostris</taxon>
    </lineage>
</organism>
<dbReference type="AlphaFoldDB" id="A0AAV4RMU2"/>
<sequence length="133" mass="15663">MGSLNNFYFGGMHRDISMVYQNIKKIIQHLKEHKLEELLNDNAVYFFKTAVQYVNMKHVKFHPENDFEEIWLIGNDCEERDFGKCRRMNSSWVTQPEKVLNGGDHDLDKSGLVLECTCLLFTYRIHSCVATRE</sequence>
<name>A0AAV4RMU2_CAEEX</name>
<dbReference type="Proteomes" id="UP001054945">
    <property type="component" value="Unassembled WGS sequence"/>
</dbReference>
<evidence type="ECO:0000313" key="2">
    <source>
        <dbReference type="Proteomes" id="UP001054945"/>
    </source>
</evidence>
<comment type="caution">
    <text evidence="1">The sequence shown here is derived from an EMBL/GenBank/DDBJ whole genome shotgun (WGS) entry which is preliminary data.</text>
</comment>
<reference evidence="1 2" key="1">
    <citation type="submission" date="2021-06" db="EMBL/GenBank/DDBJ databases">
        <title>Caerostris extrusa draft genome.</title>
        <authorList>
            <person name="Kono N."/>
            <person name="Arakawa K."/>
        </authorList>
    </citation>
    <scope>NUCLEOTIDE SEQUENCE [LARGE SCALE GENOMIC DNA]</scope>
</reference>